<accession>A0A0M3K970</accession>
<proteinExistence type="predicted"/>
<organism evidence="9">
    <name type="scientific">Anisakis simplex</name>
    <name type="common">Herring worm</name>
    <dbReference type="NCBI Taxonomy" id="6269"/>
    <lineage>
        <taxon>Eukaryota</taxon>
        <taxon>Metazoa</taxon>
        <taxon>Ecdysozoa</taxon>
        <taxon>Nematoda</taxon>
        <taxon>Chromadorea</taxon>
        <taxon>Rhabditida</taxon>
        <taxon>Spirurina</taxon>
        <taxon>Ascaridomorpha</taxon>
        <taxon>Ascaridoidea</taxon>
        <taxon>Anisakidae</taxon>
        <taxon>Anisakis</taxon>
        <taxon>Anisakis simplex complex</taxon>
    </lineage>
</organism>
<keyword evidence="8" id="KW-1185">Reference proteome</keyword>
<evidence type="ECO:0000256" key="3">
    <source>
        <dbReference type="ARBA" id="ARBA00022833"/>
    </source>
</evidence>
<dbReference type="AlphaFoldDB" id="A0A0M3K970"/>
<protein>
    <submittedName>
        <fullName evidence="9">MYND-type domain-containing protein</fullName>
    </submittedName>
</protein>
<reference evidence="7 8" key="2">
    <citation type="submission" date="2018-11" db="EMBL/GenBank/DDBJ databases">
        <authorList>
            <consortium name="Pathogen Informatics"/>
        </authorList>
    </citation>
    <scope>NUCLEOTIDE SEQUENCE [LARGE SCALE GENOMIC DNA]</scope>
</reference>
<evidence type="ECO:0000259" key="6">
    <source>
        <dbReference type="PROSITE" id="PS50865"/>
    </source>
</evidence>
<keyword evidence="2 4" id="KW-0863">Zinc-finger</keyword>
<dbReference type="Gene3D" id="6.10.140.2220">
    <property type="match status" value="1"/>
</dbReference>
<dbReference type="PANTHER" id="PTHR12298">
    <property type="entry name" value="PCDC2 PROGRAMMED CELL DEATH PROTEIN 2 -RELATED"/>
    <property type="match status" value="1"/>
</dbReference>
<reference evidence="9" key="1">
    <citation type="submission" date="2017-02" db="UniProtKB">
        <authorList>
            <consortium name="WormBaseParasite"/>
        </authorList>
    </citation>
    <scope>IDENTIFICATION</scope>
</reference>
<evidence type="ECO:0000313" key="9">
    <source>
        <dbReference type="WBParaSite" id="ASIM_0001751201-mRNA-1"/>
    </source>
</evidence>
<feature type="region of interest" description="Disordered" evidence="5">
    <location>
        <begin position="119"/>
        <end position="150"/>
    </location>
</feature>
<gene>
    <name evidence="7" type="ORF">ASIM_LOCUS16918</name>
</gene>
<evidence type="ECO:0000313" key="7">
    <source>
        <dbReference type="EMBL" id="VDK59039.1"/>
    </source>
</evidence>
<dbReference type="InterPro" id="IPR002893">
    <property type="entry name" value="Znf_MYND"/>
</dbReference>
<dbReference type="PROSITE" id="PS01360">
    <property type="entry name" value="ZF_MYND_1"/>
    <property type="match status" value="1"/>
</dbReference>
<dbReference type="WBParaSite" id="ASIM_0001751201-mRNA-1">
    <property type="protein sequence ID" value="ASIM_0001751201-mRNA-1"/>
    <property type="gene ID" value="ASIM_0001751201"/>
</dbReference>
<dbReference type="OrthoDB" id="443682at2759"/>
<dbReference type="Proteomes" id="UP000267096">
    <property type="component" value="Unassembled WGS sequence"/>
</dbReference>
<dbReference type="Pfam" id="PF01753">
    <property type="entry name" value="zf-MYND"/>
    <property type="match status" value="1"/>
</dbReference>
<evidence type="ECO:0000313" key="8">
    <source>
        <dbReference type="Proteomes" id="UP000267096"/>
    </source>
</evidence>
<evidence type="ECO:0000256" key="5">
    <source>
        <dbReference type="SAM" id="MobiDB-lite"/>
    </source>
</evidence>
<dbReference type="EMBL" id="UYRR01033555">
    <property type="protein sequence ID" value="VDK59039.1"/>
    <property type="molecule type" value="Genomic_DNA"/>
</dbReference>
<sequence length="345" mass="39974">METLDGCIHLAMIVIERIELIQMNDASNMRAFRCQLPRRNAFYSYDNAFDPDLDGDVPNPFFNPSTYPNLCQICGCLATKKCARCQLVWYCSREHQAMDWSCSHKRICGKTEEEIRQLDEQKQLDESDKINGNDSSVERSQDDGVWSKSEISEPENGFVFGEYGIDMDIEYLRGTDRMESDDEDDDQEVSEEQINEYKKYLKKHHTDHLNTLDEQCKHFKEMSKIPSNELEEVENSIAKDNAFSRFSKIISVNPKQILRYERNGKPLYATDNAPKIGADEIPNCELCGGARRFELQLMPYLLSLISVDHIQKSIDWASVFLFTCQNNCQINSDGYTEEFVFKQDF</sequence>
<dbReference type="InterPro" id="IPR007320">
    <property type="entry name" value="PDCD2_C"/>
</dbReference>
<evidence type="ECO:0000256" key="4">
    <source>
        <dbReference type="PROSITE-ProRule" id="PRU00134"/>
    </source>
</evidence>
<keyword evidence="1" id="KW-0479">Metal-binding</keyword>
<evidence type="ECO:0000256" key="2">
    <source>
        <dbReference type="ARBA" id="ARBA00022771"/>
    </source>
</evidence>
<dbReference type="PROSITE" id="PS50865">
    <property type="entry name" value="ZF_MYND_2"/>
    <property type="match status" value="1"/>
</dbReference>
<name>A0A0M3K970_ANISI</name>
<feature type="compositionally biased region" description="Basic and acidic residues" evidence="5">
    <location>
        <begin position="119"/>
        <end position="142"/>
    </location>
</feature>
<dbReference type="PANTHER" id="PTHR12298:SF4">
    <property type="entry name" value="PROGRAMMED CELL DEATH PROTEIN 2"/>
    <property type="match status" value="1"/>
</dbReference>
<dbReference type="SUPFAM" id="SSF144232">
    <property type="entry name" value="HIT/MYND zinc finger-like"/>
    <property type="match status" value="1"/>
</dbReference>
<dbReference type="Pfam" id="PF04194">
    <property type="entry name" value="PDCD2_C"/>
    <property type="match status" value="1"/>
</dbReference>
<keyword evidence="3" id="KW-0862">Zinc</keyword>
<evidence type="ECO:0000256" key="1">
    <source>
        <dbReference type="ARBA" id="ARBA00022723"/>
    </source>
</evidence>
<dbReference type="GO" id="GO:0008270">
    <property type="term" value="F:zinc ion binding"/>
    <property type="evidence" value="ECO:0007669"/>
    <property type="project" value="UniProtKB-KW"/>
</dbReference>
<dbReference type="GO" id="GO:0005634">
    <property type="term" value="C:nucleus"/>
    <property type="evidence" value="ECO:0007669"/>
    <property type="project" value="TreeGrafter"/>
</dbReference>
<dbReference type="GO" id="GO:0005737">
    <property type="term" value="C:cytoplasm"/>
    <property type="evidence" value="ECO:0007669"/>
    <property type="project" value="InterPro"/>
</dbReference>
<feature type="domain" description="MYND-type" evidence="6">
    <location>
        <begin position="71"/>
        <end position="108"/>
    </location>
</feature>